<evidence type="ECO:0000313" key="2">
    <source>
        <dbReference type="Proteomes" id="UP000208106"/>
    </source>
</evidence>
<dbReference type="EMBL" id="KM924292">
    <property type="protein sequence ID" value="AIU39324.1"/>
    <property type="molecule type" value="Genomic_DNA"/>
</dbReference>
<proteinExistence type="predicted"/>
<gene>
    <name evidence="1" type="primary">TE12</name>
</gene>
<dbReference type="Proteomes" id="UP000208106">
    <property type="component" value="Segment"/>
</dbReference>
<accession>A0A0M3LCY3</accession>
<keyword evidence="2" id="KW-1185">Reference proteome</keyword>
<sequence length="636" mass="73391">MKGVSFLICLLEFLSCYATIAPDDEKWPVCDYGPDELLASINEFGKHVWWYDSRLSLAKTFDWYRAVKLYTHEEHHYTNSQKMKIPSVWCGDYMNPQLLWLDSGGCSCISSPFCGAAMQPYFYMYLEPQNGDDYNFYRLYVSGYQVSVRNMPCGWSCGCINNHTLDRYYLLTGQNNIFKGGELQLSKFLACYMSKSFSYTAHQFVSAVYSIKLPCKSECVMFANGNKTLVTNCTYAQKITWDLIVISPNWNKTLELACRNSTEKGGTCVFMHGQYLGVTLKGKSCFGYVKEVRGRVLSTCAKMTLIPQHATVPETQNYTFASTFKWMVGTPGKVYTTAKNGTVHVNKYPYWNANWQDKQFEGRTFTNYSAFLDRKIGLTIIKLTPNDSYTYDFEVLQSDYIRNPSDYNYISNPWDDYRYYPQPVTLTVQKKVQRCDIFFPYLNQTNTTCVQGNPDVIAFDPHRTTALRDLLYLYTNRTRKVSMLVFGDIVSFNFTNRLCFDANESDYCKRTPHRTVARLSARNHSITYNNSQVVRFHNDSADYWQSLAKSVDRAWLMLSNTTFSSWALDLLSLSPETGPHTLYTLHNFTSPFNVTAAPQQCKLLVYAYNLTLNRDLEYNVTNVFLYTSDKRQNSTV</sequence>
<dbReference type="GeneID" id="26122577"/>
<dbReference type="RefSeq" id="YP_009176868.1">
    <property type="nucleotide sequence ID" value="NC_027916.2"/>
</dbReference>
<name>A0A0M3LCY3_9ALPH</name>
<organism evidence="1 2">
    <name type="scientific">Testudinid alphaherpesvirus 3</name>
    <dbReference type="NCBI Taxonomy" id="2560801"/>
    <lineage>
        <taxon>Viruses</taxon>
        <taxon>Duplodnaviria</taxon>
        <taxon>Heunggongvirae</taxon>
        <taxon>Peploviricota</taxon>
        <taxon>Herviviricetes</taxon>
        <taxon>Herpesvirales</taxon>
        <taxon>Orthoherpesviridae</taxon>
        <taxon>Alphaherpesvirinae</taxon>
        <taxon>Scutavirus</taxon>
        <taxon>Scutavirus testudinidalpha3</taxon>
    </lineage>
</organism>
<protein>
    <submittedName>
        <fullName evidence="1">Protein TE13</fullName>
    </submittedName>
</protein>
<reference evidence="1 2" key="1">
    <citation type="journal article" date="2015" name="J. Virol.">
        <title>The Genome of a Tortoise Herpesvirus (Testudinid Herpesvirus 3) Has a Novel Structure and Contains a Large Region That Is Not Required for Replication In Vitro or Virulence In Vivo.</title>
        <authorList>
            <person name="Gandar F."/>
            <person name="Wilkie G.S."/>
            <person name="Gatherer D."/>
            <person name="Kerr K."/>
            <person name="Marlier D."/>
            <person name="Diez M."/>
            <person name="Marschang R.E."/>
            <person name="Mast J."/>
            <person name="Dewals B.G."/>
            <person name="Davison A.J."/>
            <person name="Vanderplasschen A.F."/>
        </authorList>
    </citation>
    <scope>NUCLEOTIDE SEQUENCE [LARGE SCALE GENOMIC DNA]</scope>
    <source>
        <strain evidence="1 2">1976</strain>
    </source>
</reference>
<evidence type="ECO:0000313" key="1">
    <source>
        <dbReference type="EMBL" id="AIU39324.1"/>
    </source>
</evidence>